<dbReference type="GO" id="GO:0016747">
    <property type="term" value="F:acyltransferase activity, transferring groups other than amino-acyl groups"/>
    <property type="evidence" value="ECO:0007669"/>
    <property type="project" value="InterPro"/>
</dbReference>
<dbReference type="SUPFAM" id="SSF55729">
    <property type="entry name" value="Acyl-CoA N-acyltransferases (Nat)"/>
    <property type="match status" value="1"/>
</dbReference>
<evidence type="ECO:0000313" key="2">
    <source>
        <dbReference type="EMBL" id="KAF2176940.1"/>
    </source>
</evidence>
<organism evidence="2 3">
    <name type="scientific">Zopfia rhizophila CBS 207.26</name>
    <dbReference type="NCBI Taxonomy" id="1314779"/>
    <lineage>
        <taxon>Eukaryota</taxon>
        <taxon>Fungi</taxon>
        <taxon>Dikarya</taxon>
        <taxon>Ascomycota</taxon>
        <taxon>Pezizomycotina</taxon>
        <taxon>Dothideomycetes</taxon>
        <taxon>Dothideomycetes incertae sedis</taxon>
        <taxon>Zopfiaceae</taxon>
        <taxon>Zopfia</taxon>
    </lineage>
</organism>
<dbReference type="InterPro" id="IPR000182">
    <property type="entry name" value="GNAT_dom"/>
</dbReference>
<protein>
    <recommendedName>
        <fullName evidence="1">N-acetyltransferase domain-containing protein</fullName>
    </recommendedName>
</protein>
<dbReference type="EMBL" id="ML994698">
    <property type="protein sequence ID" value="KAF2176940.1"/>
    <property type="molecule type" value="Genomic_DNA"/>
</dbReference>
<dbReference type="PANTHER" id="PTHR42791:SF14">
    <property type="entry name" value="N-ACETYLTRANSFERASE DOMAIN-CONTAINING PROTEIN"/>
    <property type="match status" value="1"/>
</dbReference>
<sequence>MMRPADKVGVALLSDEEIPTCFQVLSKSFGHDAPFVDMYFPDHDTSSGQAQGSKRLTVWKQTAKNSTFLKAVTQAGQGDQEHIIGVAIWTYMKEPPPAELDKVENVEEVWPDEDDLEFMTRLWRDYVIPRTQAIKDSYGKGIYVLELLAVHPGYQRLGAGTALVKWGTKAADERGLKAVVEGTPVARRLYEQCGLRAEIEEMRFDVGEEFIGRRKPKLIYMTREPKF</sequence>
<keyword evidence="3" id="KW-1185">Reference proteome</keyword>
<dbReference type="Pfam" id="PF00583">
    <property type="entry name" value="Acetyltransf_1"/>
    <property type="match status" value="1"/>
</dbReference>
<dbReference type="PROSITE" id="PS51186">
    <property type="entry name" value="GNAT"/>
    <property type="match status" value="1"/>
</dbReference>
<dbReference type="InterPro" id="IPR052523">
    <property type="entry name" value="Trichothecene_AcTrans"/>
</dbReference>
<name>A0A6A6DG22_9PEZI</name>
<dbReference type="CDD" id="cd04301">
    <property type="entry name" value="NAT_SF"/>
    <property type="match status" value="1"/>
</dbReference>
<dbReference type="AlphaFoldDB" id="A0A6A6DG22"/>
<accession>A0A6A6DG22</accession>
<dbReference type="InterPro" id="IPR016181">
    <property type="entry name" value="Acyl_CoA_acyltransferase"/>
</dbReference>
<dbReference type="Proteomes" id="UP000800200">
    <property type="component" value="Unassembled WGS sequence"/>
</dbReference>
<feature type="domain" description="N-acetyltransferase" evidence="1">
    <location>
        <begin position="70"/>
        <end position="226"/>
    </location>
</feature>
<dbReference type="Gene3D" id="3.40.630.30">
    <property type="match status" value="1"/>
</dbReference>
<evidence type="ECO:0000313" key="3">
    <source>
        <dbReference type="Proteomes" id="UP000800200"/>
    </source>
</evidence>
<dbReference type="OrthoDB" id="4738875at2759"/>
<gene>
    <name evidence="2" type="ORF">K469DRAFT_721203</name>
</gene>
<proteinExistence type="predicted"/>
<reference evidence="2" key="1">
    <citation type="journal article" date="2020" name="Stud. Mycol.">
        <title>101 Dothideomycetes genomes: a test case for predicting lifestyles and emergence of pathogens.</title>
        <authorList>
            <person name="Haridas S."/>
            <person name="Albert R."/>
            <person name="Binder M."/>
            <person name="Bloem J."/>
            <person name="Labutti K."/>
            <person name="Salamov A."/>
            <person name="Andreopoulos B."/>
            <person name="Baker S."/>
            <person name="Barry K."/>
            <person name="Bills G."/>
            <person name="Bluhm B."/>
            <person name="Cannon C."/>
            <person name="Castanera R."/>
            <person name="Culley D."/>
            <person name="Daum C."/>
            <person name="Ezra D."/>
            <person name="Gonzalez J."/>
            <person name="Henrissat B."/>
            <person name="Kuo A."/>
            <person name="Liang C."/>
            <person name="Lipzen A."/>
            <person name="Lutzoni F."/>
            <person name="Magnuson J."/>
            <person name="Mondo S."/>
            <person name="Nolan M."/>
            <person name="Ohm R."/>
            <person name="Pangilinan J."/>
            <person name="Park H.-J."/>
            <person name="Ramirez L."/>
            <person name="Alfaro M."/>
            <person name="Sun H."/>
            <person name="Tritt A."/>
            <person name="Yoshinaga Y."/>
            <person name="Zwiers L.-H."/>
            <person name="Turgeon B."/>
            <person name="Goodwin S."/>
            <person name="Spatafora J."/>
            <person name="Crous P."/>
            <person name="Grigoriev I."/>
        </authorList>
    </citation>
    <scope>NUCLEOTIDE SEQUENCE</scope>
    <source>
        <strain evidence="2">CBS 207.26</strain>
    </source>
</reference>
<evidence type="ECO:0000259" key="1">
    <source>
        <dbReference type="PROSITE" id="PS51186"/>
    </source>
</evidence>
<dbReference type="PANTHER" id="PTHR42791">
    <property type="entry name" value="GNAT FAMILY ACETYLTRANSFERASE"/>
    <property type="match status" value="1"/>
</dbReference>